<dbReference type="InterPro" id="IPR006860">
    <property type="entry name" value="FecR"/>
</dbReference>
<keyword evidence="1" id="KW-0472">Membrane</keyword>
<sequence length="340" mass="38432">MEGMASKSEKAELEQLIEGDEQKRLVYRACLEDTYRNESQADAAFHRHWAQMREMGYADNVAPAFRRQVAIRSMVQVGAAALVIFCLGWLLWLTVYRDGMKEITTEYGQRKRVELPDGSVVWLNGGSKLMYGVTFNVEDRKVTFHGEGYFEIKKDPSRPFVIDAGDATVKVLGTIFNLRAYKEEERVETSLIEGQVELTVTSSSSAPILLTPGKKLSVFKDERNLPELPDKLQEIALENREVAVLTEIRTADGETEVNDVLWKENKLVFDGDNLDLIASKLQKWYSVEVSVADTALRKLKFSGIFEDMSLDAVLQALTRTGTLQYRISDDTVLFLPNEAN</sequence>
<reference evidence="4 5" key="1">
    <citation type="submission" date="2016-10" db="EMBL/GenBank/DDBJ databases">
        <authorList>
            <person name="de Groot N.N."/>
        </authorList>
    </citation>
    <scope>NUCLEOTIDE SEQUENCE [LARGE SCALE GENOMIC DNA]</scope>
    <source>
        <strain evidence="4 5">RK1</strain>
    </source>
</reference>
<keyword evidence="1" id="KW-1133">Transmembrane helix</keyword>
<dbReference type="STRING" id="1477437.SAMN05444682_102146"/>
<accession>A0A1I3F2Z8</accession>
<evidence type="ECO:0000259" key="3">
    <source>
        <dbReference type="Pfam" id="PF16344"/>
    </source>
</evidence>
<dbReference type="GO" id="GO:0016989">
    <property type="term" value="F:sigma factor antagonist activity"/>
    <property type="evidence" value="ECO:0007669"/>
    <property type="project" value="TreeGrafter"/>
</dbReference>
<dbReference type="PIRSF" id="PIRSF018266">
    <property type="entry name" value="FecR"/>
    <property type="match status" value="1"/>
</dbReference>
<gene>
    <name evidence="4" type="ORF">SAMN05444682_102146</name>
</gene>
<evidence type="ECO:0000259" key="2">
    <source>
        <dbReference type="Pfam" id="PF04773"/>
    </source>
</evidence>
<dbReference type="Pfam" id="PF04773">
    <property type="entry name" value="FecR"/>
    <property type="match status" value="1"/>
</dbReference>
<dbReference type="EMBL" id="FOQO01000002">
    <property type="protein sequence ID" value="SFI05619.1"/>
    <property type="molecule type" value="Genomic_DNA"/>
</dbReference>
<name>A0A1I3F2Z8_9SPHI</name>
<feature type="transmembrane region" description="Helical" evidence="1">
    <location>
        <begin position="75"/>
        <end position="95"/>
    </location>
</feature>
<evidence type="ECO:0000313" key="4">
    <source>
        <dbReference type="EMBL" id="SFI05619.1"/>
    </source>
</evidence>
<feature type="domain" description="FecR protein" evidence="2">
    <location>
        <begin position="102"/>
        <end position="197"/>
    </location>
</feature>
<feature type="domain" description="Protein FecR C-terminal" evidence="3">
    <location>
        <begin position="266"/>
        <end position="333"/>
    </location>
</feature>
<proteinExistence type="predicted"/>
<dbReference type="AlphaFoldDB" id="A0A1I3F2Z8"/>
<keyword evidence="5" id="KW-1185">Reference proteome</keyword>
<dbReference type="Gene3D" id="2.60.120.1440">
    <property type="match status" value="1"/>
</dbReference>
<dbReference type="InterPro" id="IPR032508">
    <property type="entry name" value="FecR_C"/>
</dbReference>
<protein>
    <submittedName>
        <fullName evidence="4">FecR family protein</fullName>
    </submittedName>
</protein>
<dbReference type="Gene3D" id="3.55.50.30">
    <property type="match status" value="1"/>
</dbReference>
<dbReference type="InterPro" id="IPR012373">
    <property type="entry name" value="Ferrdict_sens_TM"/>
</dbReference>
<keyword evidence="1" id="KW-0812">Transmembrane</keyword>
<evidence type="ECO:0000256" key="1">
    <source>
        <dbReference type="SAM" id="Phobius"/>
    </source>
</evidence>
<dbReference type="PANTHER" id="PTHR30273">
    <property type="entry name" value="PERIPLASMIC SIGNAL SENSOR AND SIGMA FACTOR ACTIVATOR FECR-RELATED"/>
    <property type="match status" value="1"/>
</dbReference>
<organism evidence="4 5">
    <name type="scientific">Parapedobacter indicus</name>
    <dbReference type="NCBI Taxonomy" id="1477437"/>
    <lineage>
        <taxon>Bacteria</taxon>
        <taxon>Pseudomonadati</taxon>
        <taxon>Bacteroidota</taxon>
        <taxon>Sphingobacteriia</taxon>
        <taxon>Sphingobacteriales</taxon>
        <taxon>Sphingobacteriaceae</taxon>
        <taxon>Parapedobacter</taxon>
    </lineage>
</organism>
<dbReference type="Pfam" id="PF16344">
    <property type="entry name" value="FecR_C"/>
    <property type="match status" value="1"/>
</dbReference>
<dbReference type="PANTHER" id="PTHR30273:SF2">
    <property type="entry name" value="PROTEIN FECR"/>
    <property type="match status" value="1"/>
</dbReference>
<evidence type="ECO:0000313" key="5">
    <source>
        <dbReference type="Proteomes" id="UP000198670"/>
    </source>
</evidence>
<dbReference type="Proteomes" id="UP000198670">
    <property type="component" value="Unassembled WGS sequence"/>
</dbReference>